<keyword evidence="3 7" id="KW-0812">Transmembrane</keyword>
<dbReference type="RefSeq" id="WP_211042547.1">
    <property type="nucleotide sequence ID" value="NZ_JAELVF020000001.1"/>
</dbReference>
<keyword evidence="2" id="KW-1003">Cell membrane</keyword>
<accession>A0A949JGQ6</accession>
<feature type="transmembrane region" description="Helical" evidence="7">
    <location>
        <begin position="426"/>
        <end position="446"/>
    </location>
</feature>
<dbReference type="GO" id="GO:0005886">
    <property type="term" value="C:plasma membrane"/>
    <property type="evidence" value="ECO:0007669"/>
    <property type="project" value="UniProtKB-SubCell"/>
</dbReference>
<feature type="transmembrane region" description="Helical" evidence="7">
    <location>
        <begin position="350"/>
        <end position="371"/>
    </location>
</feature>
<dbReference type="InterPro" id="IPR003838">
    <property type="entry name" value="ABC3_permease_C"/>
</dbReference>
<keyword evidence="5 7" id="KW-0472">Membrane</keyword>
<dbReference type="AlphaFoldDB" id="A0A949JGQ6"/>
<evidence type="ECO:0000259" key="8">
    <source>
        <dbReference type="Pfam" id="PF02687"/>
    </source>
</evidence>
<feature type="transmembrane region" description="Helical" evidence="7">
    <location>
        <begin position="252"/>
        <end position="276"/>
    </location>
</feature>
<evidence type="ECO:0000256" key="6">
    <source>
        <dbReference type="ARBA" id="ARBA00038076"/>
    </source>
</evidence>
<evidence type="ECO:0000256" key="1">
    <source>
        <dbReference type="ARBA" id="ARBA00004651"/>
    </source>
</evidence>
<name>A0A949JGQ6_9ACTN</name>
<evidence type="ECO:0000256" key="5">
    <source>
        <dbReference type="ARBA" id="ARBA00023136"/>
    </source>
</evidence>
<feature type="domain" description="MacB-like periplasmic core" evidence="9">
    <location>
        <begin position="464"/>
        <end position="614"/>
    </location>
</feature>
<dbReference type="Pfam" id="PF12704">
    <property type="entry name" value="MacB_PCD"/>
    <property type="match status" value="2"/>
</dbReference>
<feature type="transmembrane region" description="Helical" evidence="7">
    <location>
        <begin position="683"/>
        <end position="713"/>
    </location>
</feature>
<feature type="transmembrane region" description="Helical" evidence="7">
    <location>
        <begin position="733"/>
        <end position="752"/>
    </location>
</feature>
<comment type="caution">
    <text evidence="10">The sequence shown here is derived from an EMBL/GenBank/DDBJ whole genome shotgun (WGS) entry which is preliminary data.</text>
</comment>
<proteinExistence type="inferred from homology"/>
<keyword evidence="4 7" id="KW-1133">Transmembrane helix</keyword>
<dbReference type="InterPro" id="IPR050250">
    <property type="entry name" value="Macrolide_Exporter_MacB"/>
</dbReference>
<evidence type="ECO:0000256" key="2">
    <source>
        <dbReference type="ARBA" id="ARBA00022475"/>
    </source>
</evidence>
<evidence type="ECO:0000313" key="10">
    <source>
        <dbReference type="EMBL" id="MBU7598244.1"/>
    </source>
</evidence>
<organism evidence="10 11">
    <name type="scientific">Streptomyces tardus</name>
    <dbReference type="NCBI Taxonomy" id="2780544"/>
    <lineage>
        <taxon>Bacteria</taxon>
        <taxon>Bacillati</taxon>
        <taxon>Actinomycetota</taxon>
        <taxon>Actinomycetes</taxon>
        <taxon>Kitasatosporales</taxon>
        <taxon>Streptomycetaceae</taxon>
        <taxon>Streptomyces</taxon>
    </lineage>
</organism>
<dbReference type="GO" id="GO:0022857">
    <property type="term" value="F:transmembrane transporter activity"/>
    <property type="evidence" value="ECO:0007669"/>
    <property type="project" value="TreeGrafter"/>
</dbReference>
<feature type="transmembrane region" description="Helical" evidence="7">
    <location>
        <begin position="309"/>
        <end position="330"/>
    </location>
</feature>
<reference evidence="10" key="1">
    <citation type="submission" date="2021-06" db="EMBL/GenBank/DDBJ databases">
        <title>Sequencing of actinobacteria type strains.</title>
        <authorList>
            <person name="Nguyen G.-S."/>
            <person name="Wentzel A."/>
        </authorList>
    </citation>
    <scope>NUCLEOTIDE SEQUENCE</scope>
    <source>
        <strain evidence="10">P38-E01</strain>
    </source>
</reference>
<comment type="subcellular location">
    <subcellularLocation>
        <location evidence="1">Cell membrane</location>
        <topology evidence="1">Multi-pass membrane protein</topology>
    </subcellularLocation>
</comment>
<feature type="transmembrane region" description="Helical" evidence="7">
    <location>
        <begin position="639"/>
        <end position="663"/>
    </location>
</feature>
<comment type="similarity">
    <text evidence="6">Belongs to the ABC-4 integral membrane protein family.</text>
</comment>
<dbReference type="InterPro" id="IPR025857">
    <property type="entry name" value="MacB_PCD"/>
</dbReference>
<sequence length="771" mass="80634">MRATLRWAHADLRTHRGEALFSVLATAGIITALLLATALFSYAANPWQRVFTQSTGAHVWMHTGTHTDAEELDRLTGMDGITAVAGPYRTLRVSAQLRGRAAVELRGVTAEPPRTARPLLTEGRWLTDSSRDGVVLQSSVADALWAETGDTLTLGGQGRTARTLTVVGVADTAEPRYQEGERPGLGWVLPATLDRVAADTDQRGQVVGLRLADPADTNFAVQRAVTLLGADGVTQVSHWQQARNDAQSDDRLLGTLLAVFGVGALLAASVAVAGAISGRIRGQLRDISILKAIGFTPGQVVRIFLVQHVAFALLGAVLGVTALQLFGAALPGRLGDVVEVWRDLPGHTAAMVLVPGAAVLFIAAATSLAAWRAGRVPPVPAARAAVPPAVRMSRVARTALGMRLPPALVLGWRAAFHHRGRSLATLARLTLPLLLITAALSAWSTIDRVETRPSDLLATALTARATDDLGERAAAAMLAEDPDVRAVHPGAQVAALAPGQTSTLTLRGLGTDREPYPFRVAEGRAPDGPDEAVAGQGLLDLLDLGVGDWVRLTVEGNPQVLHVVGRTVEPERGGRVIATSLDTLRERDPTVVADSHHLQLRDGARPSEVSERLADGSGGRLELREAGAPVEGMQSMRGVLLGLIGVLALIGLTELLTAVATRIKERERDLLAWKAIGLTPRQVTAVILSAVGLTALAAALAGTALGTLVGQWLIDAQGRTSGIGAGLAVGPPLWMLAAVVSAVVVGALLAALPPAVRVGRRRLADTLSAVA</sequence>
<gene>
    <name evidence="10" type="ORF">JGS22_011605</name>
</gene>
<evidence type="ECO:0000256" key="3">
    <source>
        <dbReference type="ARBA" id="ARBA00022692"/>
    </source>
</evidence>
<keyword evidence="11" id="KW-1185">Reference proteome</keyword>
<evidence type="ECO:0000313" key="11">
    <source>
        <dbReference type="Proteomes" id="UP000694501"/>
    </source>
</evidence>
<evidence type="ECO:0000259" key="9">
    <source>
        <dbReference type="Pfam" id="PF12704"/>
    </source>
</evidence>
<feature type="domain" description="MacB-like periplasmic core" evidence="9">
    <location>
        <begin position="22"/>
        <end position="222"/>
    </location>
</feature>
<dbReference type="Proteomes" id="UP000694501">
    <property type="component" value="Unassembled WGS sequence"/>
</dbReference>
<feature type="domain" description="ABC3 transporter permease C-terminal" evidence="8">
    <location>
        <begin position="643"/>
        <end position="753"/>
    </location>
</feature>
<protein>
    <submittedName>
        <fullName evidence="10">FtsX-like permease family protein</fullName>
    </submittedName>
</protein>
<dbReference type="PANTHER" id="PTHR30572:SF4">
    <property type="entry name" value="ABC TRANSPORTER PERMEASE YTRF"/>
    <property type="match status" value="1"/>
</dbReference>
<dbReference type="Pfam" id="PF02687">
    <property type="entry name" value="FtsX"/>
    <property type="match status" value="2"/>
</dbReference>
<evidence type="ECO:0000256" key="4">
    <source>
        <dbReference type="ARBA" id="ARBA00022989"/>
    </source>
</evidence>
<dbReference type="EMBL" id="JAELVF020000001">
    <property type="protein sequence ID" value="MBU7598244.1"/>
    <property type="molecule type" value="Genomic_DNA"/>
</dbReference>
<dbReference type="PANTHER" id="PTHR30572">
    <property type="entry name" value="MEMBRANE COMPONENT OF TRANSPORTER-RELATED"/>
    <property type="match status" value="1"/>
</dbReference>
<feature type="transmembrane region" description="Helical" evidence="7">
    <location>
        <begin position="20"/>
        <end position="44"/>
    </location>
</feature>
<evidence type="ECO:0000256" key="7">
    <source>
        <dbReference type="SAM" id="Phobius"/>
    </source>
</evidence>
<feature type="domain" description="ABC3 transporter permease C-terminal" evidence="8">
    <location>
        <begin position="259"/>
        <end position="376"/>
    </location>
</feature>